<sequence length="49" mass="5525">MKKPQISNIDLGLFCDYRDFANLIRGVPYEDTGNVCVTIRVGNLELVHS</sequence>
<proteinExistence type="predicted"/>
<gene>
    <name evidence="1" type="ORF">DFP94_1011458</name>
</gene>
<keyword evidence="2" id="KW-1185">Reference proteome</keyword>
<dbReference type="EMBL" id="QPJW01000001">
    <property type="protein sequence ID" value="RCX23854.1"/>
    <property type="molecule type" value="Genomic_DNA"/>
</dbReference>
<evidence type="ECO:0000313" key="2">
    <source>
        <dbReference type="Proteomes" id="UP000253090"/>
    </source>
</evidence>
<protein>
    <submittedName>
        <fullName evidence="1">Uncharacterized protein</fullName>
    </submittedName>
</protein>
<evidence type="ECO:0000313" key="1">
    <source>
        <dbReference type="EMBL" id="RCX23854.1"/>
    </source>
</evidence>
<dbReference type="Proteomes" id="UP000253090">
    <property type="component" value="Unassembled WGS sequence"/>
</dbReference>
<reference evidence="1 2" key="1">
    <citation type="submission" date="2018-07" db="EMBL/GenBank/DDBJ databases">
        <title>Genomic Encyclopedia of Type Strains, Phase III (KMG-III): the genomes of soil and plant-associated and newly described type strains.</title>
        <authorList>
            <person name="Whitman W."/>
        </authorList>
    </citation>
    <scope>NUCLEOTIDE SEQUENCE [LARGE SCALE GENOMIC DNA]</scope>
    <source>
        <strain evidence="1 2">CECT 8333</strain>
    </source>
</reference>
<accession>A0A369BW38</accession>
<name>A0A369BW38_9BACL</name>
<dbReference type="AlphaFoldDB" id="A0A369BW38"/>
<organism evidence="1 2">
    <name type="scientific">Fontibacillus phaseoli</name>
    <dbReference type="NCBI Taxonomy" id="1416533"/>
    <lineage>
        <taxon>Bacteria</taxon>
        <taxon>Bacillati</taxon>
        <taxon>Bacillota</taxon>
        <taxon>Bacilli</taxon>
        <taxon>Bacillales</taxon>
        <taxon>Paenibacillaceae</taxon>
        <taxon>Fontibacillus</taxon>
    </lineage>
</organism>
<comment type="caution">
    <text evidence="1">The sequence shown here is derived from an EMBL/GenBank/DDBJ whole genome shotgun (WGS) entry which is preliminary data.</text>
</comment>